<proteinExistence type="inferred from homology"/>
<keyword evidence="1 5" id="KW-0963">Cytoplasm</keyword>
<accession>A0A7M1QXG7</accession>
<dbReference type="SUPFAM" id="SSF53098">
    <property type="entry name" value="Ribonuclease H-like"/>
    <property type="match status" value="1"/>
</dbReference>
<dbReference type="InterPro" id="IPR005227">
    <property type="entry name" value="YqgF"/>
</dbReference>
<gene>
    <name evidence="7" type="primary">ruvX</name>
    <name evidence="7" type="ORF">INS88_04795</name>
</gene>
<evidence type="ECO:0000256" key="1">
    <source>
        <dbReference type="ARBA" id="ARBA00022490"/>
    </source>
</evidence>
<evidence type="ECO:0000256" key="2">
    <source>
        <dbReference type="ARBA" id="ARBA00022517"/>
    </source>
</evidence>
<dbReference type="EMBL" id="CP063213">
    <property type="protein sequence ID" value="QOR46511.1"/>
    <property type="molecule type" value="Genomic_DNA"/>
</dbReference>
<evidence type="ECO:0000256" key="4">
    <source>
        <dbReference type="ARBA" id="ARBA00022801"/>
    </source>
</evidence>
<dbReference type="PANTHER" id="PTHR33317">
    <property type="entry name" value="POLYNUCLEOTIDYL TRANSFERASE, RIBONUCLEASE H-LIKE SUPERFAMILY PROTEIN"/>
    <property type="match status" value="1"/>
</dbReference>
<protein>
    <recommendedName>
        <fullName evidence="5">Putative pre-16S rRNA nuclease</fullName>
        <ecNumber evidence="5">3.1.-.-</ecNumber>
    </recommendedName>
</protein>
<dbReference type="InterPro" id="IPR012337">
    <property type="entry name" value="RNaseH-like_sf"/>
</dbReference>
<dbReference type="Proteomes" id="UP000595053">
    <property type="component" value="Chromosome"/>
</dbReference>
<dbReference type="NCBIfam" id="TIGR00250">
    <property type="entry name" value="RNAse_H_YqgF"/>
    <property type="match status" value="1"/>
</dbReference>
<accession>A0A8A5UG36</accession>
<dbReference type="Pfam" id="PF03652">
    <property type="entry name" value="RuvX"/>
    <property type="match status" value="1"/>
</dbReference>
<evidence type="ECO:0000313" key="8">
    <source>
        <dbReference type="Proteomes" id="UP000595053"/>
    </source>
</evidence>
<dbReference type="RefSeq" id="WP_197551699.1">
    <property type="nucleotide sequence ID" value="NZ_CP063213.1"/>
</dbReference>
<keyword evidence="2 5" id="KW-0690">Ribosome biogenesis</keyword>
<feature type="domain" description="YqgF/RNase H-like" evidence="6">
    <location>
        <begin position="4"/>
        <end position="103"/>
    </location>
</feature>
<comment type="function">
    <text evidence="5">Could be a nuclease involved in processing of the 5'-end of pre-16S rRNA.</text>
</comment>
<name>A0A7M1QXG7_9ACTO</name>
<comment type="subcellular location">
    <subcellularLocation>
        <location evidence="5">Cytoplasm</location>
    </subcellularLocation>
</comment>
<evidence type="ECO:0000256" key="3">
    <source>
        <dbReference type="ARBA" id="ARBA00022722"/>
    </source>
</evidence>
<keyword evidence="3 5" id="KW-0540">Nuclease</keyword>
<keyword evidence="8" id="KW-1185">Reference proteome</keyword>
<dbReference type="InterPro" id="IPR037027">
    <property type="entry name" value="YqgF/RNaseH-like_dom_sf"/>
</dbReference>
<reference evidence="7 8" key="1">
    <citation type="submission" date="2020-10" db="EMBL/GenBank/DDBJ databases">
        <title>Trueperella pecoris sp. nov. isolated from bovine and porcine specimens.</title>
        <authorList>
            <person name="Schoenecker L."/>
            <person name="Schnydrig P."/>
            <person name="Brodard I."/>
            <person name="Thomann A."/>
            <person name="Hemphill A."/>
            <person name="Rodriguez-Campos S."/>
            <person name="Perreten V."/>
            <person name="Jores J."/>
            <person name="Kittl S."/>
        </authorList>
    </citation>
    <scope>NUCLEOTIDE SEQUENCE [LARGE SCALE GENOMIC DNA]</scope>
    <source>
        <strain evidence="7 8">15A0121</strain>
    </source>
</reference>
<dbReference type="GO" id="GO:0016788">
    <property type="term" value="F:hydrolase activity, acting on ester bonds"/>
    <property type="evidence" value="ECO:0007669"/>
    <property type="project" value="UniProtKB-UniRule"/>
</dbReference>
<keyword evidence="4 5" id="KW-0378">Hydrolase</keyword>
<sequence length="156" mass="16879">MRIGVRFGIDVGAARVGVARCDAFGILATPVATLKSGRGDLDSVAKLVRESQALEVIVGLPLNMDGTEGKSAKMARRWAVRLSRKIAPVPVRMIDERLTTVQAHRQLHEAGRKEITHRSVVDQAAAVIILENALEQERVSGRAPGKLAVAVEEERV</sequence>
<dbReference type="EC" id="3.1.-.-" evidence="5"/>
<organism evidence="7 8">
    <name type="scientific">Trueperella pecoris</name>
    <dbReference type="NCBI Taxonomy" id="2733571"/>
    <lineage>
        <taxon>Bacteria</taxon>
        <taxon>Bacillati</taxon>
        <taxon>Actinomycetota</taxon>
        <taxon>Actinomycetes</taxon>
        <taxon>Actinomycetales</taxon>
        <taxon>Actinomycetaceae</taxon>
        <taxon>Trueperella</taxon>
    </lineage>
</organism>
<dbReference type="GO" id="GO:0005829">
    <property type="term" value="C:cytosol"/>
    <property type="evidence" value="ECO:0007669"/>
    <property type="project" value="TreeGrafter"/>
</dbReference>
<dbReference type="InterPro" id="IPR006641">
    <property type="entry name" value="YqgF/RNaseH-like_dom"/>
</dbReference>
<dbReference type="Gene3D" id="3.30.420.140">
    <property type="entry name" value="YqgF/RNase H-like domain"/>
    <property type="match status" value="1"/>
</dbReference>
<dbReference type="GO" id="GO:0000967">
    <property type="term" value="P:rRNA 5'-end processing"/>
    <property type="evidence" value="ECO:0007669"/>
    <property type="project" value="UniProtKB-UniRule"/>
</dbReference>
<comment type="similarity">
    <text evidence="5">Belongs to the YqgF HJR family.</text>
</comment>
<evidence type="ECO:0000313" key="7">
    <source>
        <dbReference type="EMBL" id="QOR46511.1"/>
    </source>
</evidence>
<dbReference type="GO" id="GO:0004518">
    <property type="term" value="F:nuclease activity"/>
    <property type="evidence" value="ECO:0007669"/>
    <property type="project" value="UniProtKB-KW"/>
</dbReference>
<evidence type="ECO:0000256" key="5">
    <source>
        <dbReference type="HAMAP-Rule" id="MF_00651"/>
    </source>
</evidence>
<evidence type="ECO:0000259" key="6">
    <source>
        <dbReference type="SMART" id="SM00732"/>
    </source>
</evidence>
<dbReference type="HAMAP" id="MF_00651">
    <property type="entry name" value="Nuclease_YqgF"/>
    <property type="match status" value="1"/>
</dbReference>
<dbReference type="AlphaFoldDB" id="A0A7M1QXG7"/>
<dbReference type="SMART" id="SM00732">
    <property type="entry name" value="YqgFc"/>
    <property type="match status" value="1"/>
</dbReference>
<dbReference type="CDD" id="cd16964">
    <property type="entry name" value="YqgF"/>
    <property type="match status" value="1"/>
</dbReference>
<dbReference type="PANTHER" id="PTHR33317:SF4">
    <property type="entry name" value="POLYNUCLEOTIDYL TRANSFERASE, RIBONUCLEASE H-LIKE SUPERFAMILY PROTEIN"/>
    <property type="match status" value="1"/>
</dbReference>